<organism evidence="2">
    <name type="scientific">uncultured Nocardioidaceae bacterium</name>
    <dbReference type="NCBI Taxonomy" id="253824"/>
    <lineage>
        <taxon>Bacteria</taxon>
        <taxon>Bacillati</taxon>
        <taxon>Actinomycetota</taxon>
        <taxon>Actinomycetes</taxon>
        <taxon>Propionibacteriales</taxon>
        <taxon>Nocardioidaceae</taxon>
        <taxon>environmental samples</taxon>
    </lineage>
</organism>
<keyword evidence="2" id="KW-0012">Acyltransferase</keyword>
<dbReference type="AlphaFoldDB" id="A0A6J4KZ29"/>
<dbReference type="EC" id="2.3.1.168" evidence="2"/>
<feature type="compositionally biased region" description="Basic and acidic residues" evidence="1">
    <location>
        <begin position="36"/>
        <end position="52"/>
    </location>
</feature>
<reference evidence="2" key="1">
    <citation type="submission" date="2020-02" db="EMBL/GenBank/DDBJ databases">
        <authorList>
            <person name="Meier V. D."/>
        </authorList>
    </citation>
    <scope>NUCLEOTIDE SEQUENCE</scope>
    <source>
        <strain evidence="2">AVDCRST_MAG29</strain>
    </source>
</reference>
<keyword evidence="2" id="KW-0808">Transferase</keyword>
<gene>
    <name evidence="2" type="ORF">AVDCRST_MAG29-263</name>
</gene>
<feature type="non-terminal residue" evidence="2">
    <location>
        <position position="1"/>
    </location>
</feature>
<evidence type="ECO:0000313" key="2">
    <source>
        <dbReference type="EMBL" id="CAA9318400.1"/>
    </source>
</evidence>
<dbReference type="EMBL" id="CADCUG010000023">
    <property type="protein sequence ID" value="CAA9318400.1"/>
    <property type="molecule type" value="Genomic_DNA"/>
</dbReference>
<proteinExistence type="predicted"/>
<sequence>DADRGRAAPVPAAGRRRGPDRGRAPPVAGGGRGHRSREPAAVRGRDGEGGRR</sequence>
<evidence type="ECO:0000256" key="1">
    <source>
        <dbReference type="SAM" id="MobiDB-lite"/>
    </source>
</evidence>
<name>A0A6J4KZ29_9ACTN</name>
<dbReference type="GO" id="GO:0043754">
    <property type="term" value="F:dihydrolipoamide branched chain acyltransferase activity"/>
    <property type="evidence" value="ECO:0007669"/>
    <property type="project" value="UniProtKB-EC"/>
</dbReference>
<feature type="region of interest" description="Disordered" evidence="1">
    <location>
        <begin position="1"/>
        <end position="52"/>
    </location>
</feature>
<feature type="non-terminal residue" evidence="2">
    <location>
        <position position="52"/>
    </location>
</feature>
<protein>
    <submittedName>
        <fullName evidence="2">Dihydrolipoamide acyltransferase component of branched-chain alpha-keto acid dehydrogenase complex</fullName>
        <ecNumber evidence="2">2.3.1.168</ecNumber>
    </submittedName>
</protein>
<accession>A0A6J4KZ29</accession>